<reference evidence="3" key="1">
    <citation type="journal article" date="2011" name="Nature">
        <title>Genome sequence and analysis of the tuber crop potato.</title>
        <authorList>
            <consortium name="The Potato Genome Sequencing Consortium"/>
        </authorList>
    </citation>
    <scope>NUCLEOTIDE SEQUENCE [LARGE SCALE GENOMIC DNA]</scope>
    <source>
        <strain evidence="3">cv. DM1-3 516 R44</strain>
    </source>
</reference>
<evidence type="ECO:0000313" key="2">
    <source>
        <dbReference type="EnsemblPlants" id="PGSC0003DMT400096672"/>
    </source>
</evidence>
<dbReference type="InParanoid" id="M1DYZ8"/>
<dbReference type="Gramene" id="PGSC0003DMT400096672">
    <property type="protein sequence ID" value="PGSC0003DMT400096672"/>
    <property type="gene ID" value="PGSC0003DMG400046243"/>
</dbReference>
<organism evidence="2 3">
    <name type="scientific">Solanum tuberosum</name>
    <name type="common">Potato</name>
    <dbReference type="NCBI Taxonomy" id="4113"/>
    <lineage>
        <taxon>Eukaryota</taxon>
        <taxon>Viridiplantae</taxon>
        <taxon>Streptophyta</taxon>
        <taxon>Embryophyta</taxon>
        <taxon>Tracheophyta</taxon>
        <taxon>Spermatophyta</taxon>
        <taxon>Magnoliopsida</taxon>
        <taxon>eudicotyledons</taxon>
        <taxon>Gunneridae</taxon>
        <taxon>Pentapetalae</taxon>
        <taxon>asterids</taxon>
        <taxon>lamiids</taxon>
        <taxon>Solanales</taxon>
        <taxon>Solanaceae</taxon>
        <taxon>Solanoideae</taxon>
        <taxon>Solaneae</taxon>
        <taxon>Solanum</taxon>
    </lineage>
</organism>
<feature type="region of interest" description="Disordered" evidence="1">
    <location>
        <begin position="259"/>
        <end position="280"/>
    </location>
</feature>
<accession>M1DYZ8</accession>
<name>M1DYZ8_SOLTU</name>
<evidence type="ECO:0000313" key="3">
    <source>
        <dbReference type="Proteomes" id="UP000011115"/>
    </source>
</evidence>
<dbReference type="HOGENOM" id="CLU_995376_0_0_1"/>
<keyword evidence="3" id="KW-1185">Reference proteome</keyword>
<evidence type="ECO:0000256" key="1">
    <source>
        <dbReference type="SAM" id="MobiDB-lite"/>
    </source>
</evidence>
<proteinExistence type="predicted"/>
<dbReference type="PaxDb" id="4113-PGSC0003DMT400096672"/>
<sequence>MIVLSNLDSLEKDVASLSISKKPECVIKTPNQAFVLGPKKSLTEKKIVIIAPHQAFTLVPKEGLTKKEFVKETATAHGMTRSCRCCTLEELAQGGQKRDHQKKPISEAKAEESVNVVGVGGVNPDETQLKALYNKEVNFLANQRGGYRANYPSPSGNQSWKRDEGWRYRDRDRRDHNTTCKKGEGDKVRYVPPYERQNLKESEGVRTEDMLSRILSKVEGSDKGLKEMKEQGSTLNQTMTSHSVSIKQLETQMGQISSHLNPRQHGGFLSDIMENPKNEA</sequence>
<protein>
    <submittedName>
        <fullName evidence="2">Integrase core domain containing protein</fullName>
    </submittedName>
</protein>
<dbReference type="Proteomes" id="UP000011115">
    <property type="component" value="Unassembled WGS sequence"/>
</dbReference>
<dbReference type="AlphaFoldDB" id="M1DYZ8"/>
<reference evidence="2" key="2">
    <citation type="submission" date="2015-06" db="UniProtKB">
        <authorList>
            <consortium name="EnsemblPlants"/>
        </authorList>
    </citation>
    <scope>IDENTIFICATION</scope>
    <source>
        <strain evidence="2">DM1-3 516 R44</strain>
    </source>
</reference>
<dbReference type="EnsemblPlants" id="PGSC0003DMT400096672">
    <property type="protein sequence ID" value="PGSC0003DMT400096672"/>
    <property type="gene ID" value="PGSC0003DMG400046243"/>
</dbReference>